<dbReference type="AlphaFoldDB" id="A0A4S8LAA1"/>
<organism evidence="2 4">
    <name type="scientific">Dendrothele bispora (strain CBS 962.96)</name>
    <dbReference type="NCBI Taxonomy" id="1314807"/>
    <lineage>
        <taxon>Eukaryota</taxon>
        <taxon>Fungi</taxon>
        <taxon>Dikarya</taxon>
        <taxon>Basidiomycota</taxon>
        <taxon>Agaricomycotina</taxon>
        <taxon>Agaricomycetes</taxon>
        <taxon>Agaricomycetidae</taxon>
        <taxon>Agaricales</taxon>
        <taxon>Agaricales incertae sedis</taxon>
        <taxon>Dendrothele</taxon>
    </lineage>
</organism>
<feature type="region of interest" description="Disordered" evidence="1">
    <location>
        <begin position="453"/>
        <end position="480"/>
    </location>
</feature>
<feature type="compositionally biased region" description="Acidic residues" evidence="1">
    <location>
        <begin position="461"/>
        <end position="480"/>
    </location>
</feature>
<dbReference type="OrthoDB" id="2677451at2759"/>
<evidence type="ECO:0000313" key="4">
    <source>
        <dbReference type="Proteomes" id="UP000297245"/>
    </source>
</evidence>
<keyword evidence="4" id="KW-1185">Reference proteome</keyword>
<reference evidence="2 4" key="1">
    <citation type="journal article" date="2019" name="Nat. Ecol. Evol.">
        <title>Megaphylogeny resolves global patterns of mushroom evolution.</title>
        <authorList>
            <person name="Varga T."/>
            <person name="Krizsan K."/>
            <person name="Foldi C."/>
            <person name="Dima B."/>
            <person name="Sanchez-Garcia M."/>
            <person name="Sanchez-Ramirez S."/>
            <person name="Szollosi G.J."/>
            <person name="Szarkandi J.G."/>
            <person name="Papp V."/>
            <person name="Albert L."/>
            <person name="Andreopoulos W."/>
            <person name="Angelini C."/>
            <person name="Antonin V."/>
            <person name="Barry K.W."/>
            <person name="Bougher N.L."/>
            <person name="Buchanan P."/>
            <person name="Buyck B."/>
            <person name="Bense V."/>
            <person name="Catcheside P."/>
            <person name="Chovatia M."/>
            <person name="Cooper J."/>
            <person name="Damon W."/>
            <person name="Desjardin D."/>
            <person name="Finy P."/>
            <person name="Geml J."/>
            <person name="Haridas S."/>
            <person name="Hughes K."/>
            <person name="Justo A."/>
            <person name="Karasinski D."/>
            <person name="Kautmanova I."/>
            <person name="Kiss B."/>
            <person name="Kocsube S."/>
            <person name="Kotiranta H."/>
            <person name="LaButti K.M."/>
            <person name="Lechner B.E."/>
            <person name="Liimatainen K."/>
            <person name="Lipzen A."/>
            <person name="Lukacs Z."/>
            <person name="Mihaltcheva S."/>
            <person name="Morgado L.N."/>
            <person name="Niskanen T."/>
            <person name="Noordeloos M.E."/>
            <person name="Ohm R.A."/>
            <person name="Ortiz-Santana B."/>
            <person name="Ovrebo C."/>
            <person name="Racz N."/>
            <person name="Riley R."/>
            <person name="Savchenko A."/>
            <person name="Shiryaev A."/>
            <person name="Soop K."/>
            <person name="Spirin V."/>
            <person name="Szebenyi C."/>
            <person name="Tomsovsky M."/>
            <person name="Tulloss R.E."/>
            <person name="Uehling J."/>
            <person name="Grigoriev I.V."/>
            <person name="Vagvolgyi C."/>
            <person name="Papp T."/>
            <person name="Martin F.M."/>
            <person name="Miettinen O."/>
            <person name="Hibbett D.S."/>
            <person name="Nagy L.G."/>
        </authorList>
    </citation>
    <scope>NUCLEOTIDE SEQUENCE [LARGE SCALE GENOMIC DNA]</scope>
    <source>
        <strain evidence="2 4">CBS 962.96</strain>
    </source>
</reference>
<gene>
    <name evidence="2" type="ORF">K435DRAFT_869534</name>
    <name evidence="3" type="ORF">K435DRAFT_869535</name>
</gene>
<proteinExistence type="predicted"/>
<protein>
    <submittedName>
        <fullName evidence="2">Uncharacterized protein</fullName>
    </submittedName>
</protein>
<sequence length="480" mass="53000">MAPTPSRLRPEDYNAFGYDPRGTIANSAALLFGANWRPDPENVPPPPSFNMPGPPRYGPPAGFQLGYLPGNFAPGAPSTGYLAAVPGYVAGPTTMPQATTAHAEKDSGARRQIDNFIVVIETDVQRKEITLNSDIPYEDFRSRICANLDVSPETAELGYRYGKLNSTEGVRSKYTLLADAQAFRQLVSNVVETNERARTQTTVLYFADLNILRDQAKKKMAKKGQKRNRTDDIPPDVVATNSDMSSAHFKKLTTHLQCSVHSRWCYIHRSGGATTHVPVDVKAATLWAKAMARDEADVYNPPQVLGFDHQAKRQKTRTGKSVPNVQVVIGLPDQDLKPLTSFGGSRIANSNGSMSYSASERPAKLPLSYPSIHNALTQLDQRKPDSDFISMEKPLRDAHIRYLDEVTLLSEEEIVSLTDLPLMKIKILRDYALTELADWRKIGAFHDAEEPAIASTNSVDDAVDVVEEEQSDDSTPEEEE</sequence>
<evidence type="ECO:0000313" key="3">
    <source>
        <dbReference type="EMBL" id="THU85209.1"/>
    </source>
</evidence>
<dbReference type="Proteomes" id="UP000297245">
    <property type="component" value="Unassembled WGS sequence"/>
</dbReference>
<name>A0A4S8LAA1_DENBC</name>
<dbReference type="EMBL" id="ML179560">
    <property type="protein sequence ID" value="THU85209.1"/>
    <property type="molecule type" value="Genomic_DNA"/>
</dbReference>
<accession>A0A4S8LAA1</accession>
<evidence type="ECO:0000313" key="2">
    <source>
        <dbReference type="EMBL" id="THU85208.1"/>
    </source>
</evidence>
<evidence type="ECO:0000256" key="1">
    <source>
        <dbReference type="SAM" id="MobiDB-lite"/>
    </source>
</evidence>
<dbReference type="EMBL" id="ML179560">
    <property type="protein sequence ID" value="THU85208.1"/>
    <property type="molecule type" value="Genomic_DNA"/>
</dbReference>